<proteinExistence type="predicted"/>
<dbReference type="Pfam" id="PF03413">
    <property type="entry name" value="PepSY"/>
    <property type="match status" value="2"/>
</dbReference>
<comment type="caution">
    <text evidence="3">The sequence shown here is derived from an EMBL/GenBank/DDBJ whole genome shotgun (WGS) entry which is preliminary data.</text>
</comment>
<protein>
    <recommendedName>
        <fullName evidence="2">PepSY domain-containing protein</fullName>
    </recommendedName>
</protein>
<dbReference type="InterPro" id="IPR025711">
    <property type="entry name" value="PepSY"/>
</dbReference>
<feature type="region of interest" description="Disordered" evidence="1">
    <location>
        <begin position="108"/>
        <end position="129"/>
    </location>
</feature>
<sequence>MNSATGTTAESQNSQDAGTQSSAQSDDQNAAGTTDQTGSNSGTQDIGEDAALQAALEAAGVSESDASRLRISKDRDDGRVVYEIRFDVDQTEYDYDVLASDGQILSSDVELRNDDRDDDDDRNRGSNADVAISREEAIDIALAKVSGATESDIRIELDHDDGRYKYEGDIIYERVEYDFEIDANSGDVLEWSEERD</sequence>
<dbReference type="Gene3D" id="3.10.450.40">
    <property type="match status" value="2"/>
</dbReference>
<evidence type="ECO:0000259" key="2">
    <source>
        <dbReference type="Pfam" id="PF03413"/>
    </source>
</evidence>
<organism evidence="3 4">
    <name type="scientific">Mediterraneibacter catenae</name>
    <dbReference type="NCBI Taxonomy" id="2594882"/>
    <lineage>
        <taxon>Bacteria</taxon>
        <taxon>Bacillati</taxon>
        <taxon>Bacillota</taxon>
        <taxon>Clostridia</taxon>
        <taxon>Lachnospirales</taxon>
        <taxon>Lachnospiraceae</taxon>
        <taxon>Mediterraneibacter</taxon>
    </lineage>
</organism>
<accession>A0A5M9HUJ1</accession>
<feature type="domain" description="PepSY" evidence="2">
    <location>
        <begin position="131"/>
        <end position="190"/>
    </location>
</feature>
<evidence type="ECO:0000313" key="3">
    <source>
        <dbReference type="EMBL" id="KAA8500213.1"/>
    </source>
</evidence>
<dbReference type="Proteomes" id="UP000322025">
    <property type="component" value="Unassembled WGS sequence"/>
</dbReference>
<dbReference type="AlphaFoldDB" id="A0A5M9HUJ1"/>
<evidence type="ECO:0000313" key="4">
    <source>
        <dbReference type="Proteomes" id="UP000322025"/>
    </source>
</evidence>
<feature type="compositionally biased region" description="Polar residues" evidence="1">
    <location>
        <begin position="1"/>
        <end position="44"/>
    </location>
</feature>
<reference evidence="3 4" key="1">
    <citation type="submission" date="2019-07" db="EMBL/GenBank/DDBJ databases">
        <authorList>
            <person name="Wongkuna S."/>
            <person name="Scaria J."/>
        </authorList>
    </citation>
    <scope>NUCLEOTIDE SEQUENCE [LARGE SCALE GENOMIC DNA]</scope>
    <source>
        <strain evidence="3 4">SW178</strain>
    </source>
</reference>
<name>A0A5M9HUJ1_9FIRM</name>
<evidence type="ECO:0000256" key="1">
    <source>
        <dbReference type="SAM" id="MobiDB-lite"/>
    </source>
</evidence>
<feature type="region of interest" description="Disordered" evidence="1">
    <location>
        <begin position="1"/>
        <end position="51"/>
    </location>
</feature>
<dbReference type="EMBL" id="VMSO01000037">
    <property type="protein sequence ID" value="KAA8500213.1"/>
    <property type="molecule type" value="Genomic_DNA"/>
</dbReference>
<gene>
    <name evidence="3" type="ORF">FNY66_14760</name>
</gene>
<keyword evidence="4" id="KW-1185">Reference proteome</keyword>
<feature type="domain" description="PepSY" evidence="2">
    <location>
        <begin position="46"/>
        <end position="107"/>
    </location>
</feature>
<dbReference type="OrthoDB" id="9780101at2"/>